<dbReference type="SMART" id="SM00385">
    <property type="entry name" value="CYCLIN"/>
    <property type="match status" value="2"/>
</dbReference>
<accession>A0A7L3NC12</accession>
<evidence type="ECO:0000313" key="10">
    <source>
        <dbReference type="Proteomes" id="UP000579904"/>
    </source>
</evidence>
<dbReference type="PIRSF" id="PIRSF001771">
    <property type="entry name" value="Cyclin_A_B_D_E"/>
    <property type="match status" value="1"/>
</dbReference>
<dbReference type="EMBL" id="VZUB01012858">
    <property type="protein sequence ID" value="NXU76487.1"/>
    <property type="molecule type" value="Genomic_DNA"/>
</dbReference>
<feature type="domain" description="Cyclin-like" evidence="7">
    <location>
        <begin position="167"/>
        <end position="251"/>
    </location>
</feature>
<dbReference type="GO" id="GO:0044772">
    <property type="term" value="P:mitotic cell cycle phase transition"/>
    <property type="evidence" value="ECO:0007669"/>
    <property type="project" value="InterPro"/>
</dbReference>
<dbReference type="InterPro" id="IPR039361">
    <property type="entry name" value="Cyclin"/>
</dbReference>
<dbReference type="OrthoDB" id="5590282at2759"/>
<name>A0A7L3NC12_9AVES</name>
<feature type="compositionally biased region" description="Basic and acidic residues" evidence="6">
    <location>
        <begin position="1"/>
        <end position="13"/>
    </location>
</feature>
<dbReference type="SUPFAM" id="SSF47954">
    <property type="entry name" value="Cyclin-like"/>
    <property type="match status" value="2"/>
</dbReference>
<keyword evidence="2" id="KW-0132">Cell division</keyword>
<evidence type="ECO:0000259" key="7">
    <source>
        <dbReference type="SMART" id="SM00385"/>
    </source>
</evidence>
<keyword evidence="3 5" id="KW-0195">Cyclin</keyword>
<evidence type="ECO:0000256" key="6">
    <source>
        <dbReference type="SAM" id="MobiDB-lite"/>
    </source>
</evidence>
<evidence type="ECO:0000256" key="1">
    <source>
        <dbReference type="ARBA" id="ARBA00006955"/>
    </source>
</evidence>
<evidence type="ECO:0000256" key="4">
    <source>
        <dbReference type="ARBA" id="ARBA00023306"/>
    </source>
</evidence>
<comment type="caution">
    <text evidence="9">The sequence shown here is derived from an EMBL/GenBank/DDBJ whole genome shotgun (WGS) entry which is preliminary data.</text>
</comment>
<dbReference type="Pfam" id="PF00134">
    <property type="entry name" value="Cyclin_N"/>
    <property type="match status" value="1"/>
</dbReference>
<proteinExistence type="inferred from homology"/>
<evidence type="ECO:0000256" key="3">
    <source>
        <dbReference type="ARBA" id="ARBA00023127"/>
    </source>
</evidence>
<reference evidence="9 10" key="1">
    <citation type="submission" date="2019-09" db="EMBL/GenBank/DDBJ databases">
        <title>Bird 10,000 Genomes (B10K) Project - Family phase.</title>
        <authorList>
            <person name="Zhang G."/>
        </authorList>
    </citation>
    <scope>NUCLEOTIDE SEQUENCE [LARGE SCALE GENOMIC DNA]</scope>
    <source>
        <strain evidence="9">OUT-0002</strain>
    </source>
</reference>
<dbReference type="GO" id="GO:0051301">
    <property type="term" value="P:cell division"/>
    <property type="evidence" value="ECO:0007669"/>
    <property type="project" value="UniProtKB-KW"/>
</dbReference>
<dbReference type="Proteomes" id="UP000579904">
    <property type="component" value="Unassembled WGS sequence"/>
</dbReference>
<dbReference type="InterPro" id="IPR046965">
    <property type="entry name" value="Cyclin_A/B-like"/>
</dbReference>
<evidence type="ECO:0000313" key="9">
    <source>
        <dbReference type="EMBL" id="NXU76487.1"/>
    </source>
</evidence>
<sequence>VAREVENAVTDHKSKTKPHLPGKRAALEEIGNKVTTRGACIAKKTECSKAFIKATKGPSKVTSAKVSSKPPGVVKQTSKETVVPKVVSPVPMDVSMHEEDLCQAFSDVLLSNVEDIDAEDWENPQLCSDYVKDIYLYLRELELQQSVHPCYLDGKTINGRMRAILVDWLVQVHSRFQLLQETLYMCVAIMDRFLQGHPVARKRLQLVGVTALLLASKYEEMYAPDIADIVYITDNAYTSAEVREMEITILQELKFDLGRPLPIHFLRRASKAGEADAKQHTLAKYLMELTLVDYDMVHHRPSEIAAAALCLSQKILGHNKWGPKQQYYTGYAEDNLVMTMKHMAKNVVKVNEKLTKYTAIKNKYASSKLLAISTIPQLSSAIIKDLASSLL</sequence>
<keyword evidence="10" id="KW-1185">Reference proteome</keyword>
<evidence type="ECO:0000256" key="2">
    <source>
        <dbReference type="ARBA" id="ARBA00022618"/>
    </source>
</evidence>
<feature type="domain" description="Cyclin C-terminal" evidence="8">
    <location>
        <begin position="260"/>
        <end position="378"/>
    </location>
</feature>
<protein>
    <submittedName>
        <fullName evidence="9">CCNB2 protein</fullName>
    </submittedName>
</protein>
<feature type="domain" description="Cyclin-like" evidence="7">
    <location>
        <begin position="264"/>
        <end position="345"/>
    </location>
</feature>
<evidence type="ECO:0000256" key="5">
    <source>
        <dbReference type="RuleBase" id="RU000383"/>
    </source>
</evidence>
<evidence type="ECO:0000259" key="8">
    <source>
        <dbReference type="SMART" id="SM01332"/>
    </source>
</evidence>
<dbReference type="Gene3D" id="1.10.472.10">
    <property type="entry name" value="Cyclin-like"/>
    <property type="match status" value="2"/>
</dbReference>
<dbReference type="InterPro" id="IPR036915">
    <property type="entry name" value="Cyclin-like_sf"/>
</dbReference>
<comment type="similarity">
    <text evidence="1">Belongs to the cyclin family. Cyclin AB subfamily.</text>
</comment>
<dbReference type="Pfam" id="PF02984">
    <property type="entry name" value="Cyclin_C"/>
    <property type="match status" value="1"/>
</dbReference>
<dbReference type="InterPro" id="IPR004367">
    <property type="entry name" value="Cyclin_C-dom"/>
</dbReference>
<dbReference type="PANTHER" id="PTHR10177">
    <property type="entry name" value="CYCLINS"/>
    <property type="match status" value="1"/>
</dbReference>
<keyword evidence="4" id="KW-0131">Cell cycle</keyword>
<feature type="region of interest" description="Disordered" evidence="6">
    <location>
        <begin position="1"/>
        <end position="21"/>
    </location>
</feature>
<dbReference type="InterPro" id="IPR048258">
    <property type="entry name" value="Cyclins_cyclin-box"/>
</dbReference>
<dbReference type="PROSITE" id="PS00292">
    <property type="entry name" value="CYCLINS"/>
    <property type="match status" value="1"/>
</dbReference>
<dbReference type="FunFam" id="1.10.472.10:FF:000001">
    <property type="entry name" value="G2/mitotic-specific cyclin"/>
    <property type="match status" value="1"/>
</dbReference>
<feature type="non-terminal residue" evidence="9">
    <location>
        <position position="1"/>
    </location>
</feature>
<dbReference type="SMART" id="SM01332">
    <property type="entry name" value="Cyclin_C"/>
    <property type="match status" value="1"/>
</dbReference>
<gene>
    <name evidence="9" type="primary">Ccnb2</name>
    <name evidence="9" type="ORF">OREMEL_R06940</name>
</gene>
<dbReference type="GO" id="GO:0016538">
    <property type="term" value="F:cyclin-dependent protein serine/threonine kinase regulator activity"/>
    <property type="evidence" value="ECO:0007669"/>
    <property type="project" value="InterPro"/>
</dbReference>
<dbReference type="InterPro" id="IPR006671">
    <property type="entry name" value="Cyclin_N"/>
</dbReference>
<dbReference type="InterPro" id="IPR013763">
    <property type="entry name" value="Cyclin-like_dom"/>
</dbReference>
<organism evidence="9 10">
    <name type="scientific">Oreotrochilus melanogaster</name>
    <dbReference type="NCBI Taxonomy" id="689266"/>
    <lineage>
        <taxon>Eukaryota</taxon>
        <taxon>Metazoa</taxon>
        <taxon>Chordata</taxon>
        <taxon>Craniata</taxon>
        <taxon>Vertebrata</taxon>
        <taxon>Euteleostomi</taxon>
        <taxon>Archelosauria</taxon>
        <taxon>Archosauria</taxon>
        <taxon>Dinosauria</taxon>
        <taxon>Saurischia</taxon>
        <taxon>Theropoda</taxon>
        <taxon>Coelurosauria</taxon>
        <taxon>Aves</taxon>
        <taxon>Neognathae</taxon>
        <taxon>Neoaves</taxon>
        <taxon>Strisores</taxon>
        <taxon>Apodiformes</taxon>
        <taxon>Trochilidae</taxon>
        <taxon>Oreotrochilus</taxon>
    </lineage>
</organism>
<dbReference type="AlphaFoldDB" id="A0A7L3NC12"/>
<feature type="non-terminal residue" evidence="9">
    <location>
        <position position="391"/>
    </location>
</feature>